<protein>
    <submittedName>
        <fullName evidence="1">Uncharacterized protein</fullName>
    </submittedName>
</protein>
<name>A0A8H7W2J8_9HELO</name>
<accession>A0A8H7W2J8</accession>
<dbReference type="Proteomes" id="UP000664132">
    <property type="component" value="Unassembled WGS sequence"/>
</dbReference>
<comment type="caution">
    <text evidence="1">The sequence shown here is derived from an EMBL/GenBank/DDBJ whole genome shotgun (WGS) entry which is preliminary data.</text>
</comment>
<keyword evidence="2" id="KW-1185">Reference proteome</keyword>
<evidence type="ECO:0000313" key="1">
    <source>
        <dbReference type="EMBL" id="KAG4412782.1"/>
    </source>
</evidence>
<dbReference type="EMBL" id="JAFJYH010000354">
    <property type="protein sequence ID" value="KAG4412782.1"/>
    <property type="molecule type" value="Genomic_DNA"/>
</dbReference>
<evidence type="ECO:0000313" key="2">
    <source>
        <dbReference type="Proteomes" id="UP000664132"/>
    </source>
</evidence>
<organism evidence="1 2">
    <name type="scientific">Cadophora malorum</name>
    <dbReference type="NCBI Taxonomy" id="108018"/>
    <lineage>
        <taxon>Eukaryota</taxon>
        <taxon>Fungi</taxon>
        <taxon>Dikarya</taxon>
        <taxon>Ascomycota</taxon>
        <taxon>Pezizomycotina</taxon>
        <taxon>Leotiomycetes</taxon>
        <taxon>Helotiales</taxon>
        <taxon>Ploettnerulaceae</taxon>
        <taxon>Cadophora</taxon>
    </lineage>
</organism>
<reference evidence="1" key="1">
    <citation type="submission" date="2021-02" db="EMBL/GenBank/DDBJ databases">
        <title>Genome sequence Cadophora malorum strain M34.</title>
        <authorList>
            <person name="Stefanovic E."/>
            <person name="Vu D."/>
            <person name="Scully C."/>
            <person name="Dijksterhuis J."/>
            <person name="Roader J."/>
            <person name="Houbraken J."/>
        </authorList>
    </citation>
    <scope>NUCLEOTIDE SEQUENCE</scope>
    <source>
        <strain evidence="1">M34</strain>
    </source>
</reference>
<dbReference type="OrthoDB" id="10501723at2759"/>
<proteinExistence type="predicted"/>
<gene>
    <name evidence="1" type="ORF">IFR04_014073</name>
</gene>
<dbReference type="AlphaFoldDB" id="A0A8H7W2J8"/>
<sequence length="215" mass="24857">MPTPNSGTDAFKGAGRRLPVTAYICHASRKETFRHLKLLIPGKPECGYWEPEIDRLILTNDTQADLMAFADTSGLEVLDKVQHLTLYHMDFVPHLVNPCCSHQNRRQKVELRPLQQISAQERLYLPPIEAFRALKTLRIVPSRDGMDQPWLLSEEGLKRCKEAFLEYFSLLQKKVDPAYKIPVVEMKMIPSYNGVPRYSDVSREERIRYPYPSAR</sequence>